<dbReference type="Pfam" id="PF09837">
    <property type="entry name" value="DUF2064"/>
    <property type="match status" value="1"/>
</dbReference>
<protein>
    <submittedName>
        <fullName evidence="2">DUF2064 domain-containing protein</fullName>
    </submittedName>
</protein>
<feature type="domain" description="Glycosyltransferase 2-like" evidence="1">
    <location>
        <begin position="215"/>
        <end position="364"/>
    </location>
</feature>
<proteinExistence type="predicted"/>
<dbReference type="PANTHER" id="PTHR36529">
    <property type="entry name" value="SLL1095 PROTEIN"/>
    <property type="match status" value="1"/>
</dbReference>
<dbReference type="AlphaFoldDB" id="A0A4S8PTK2"/>
<reference evidence="2 3" key="2">
    <citation type="submission" date="2019-05" db="EMBL/GenBank/DDBJ databases">
        <title>Glycomyces buryatensis sp. nov.</title>
        <authorList>
            <person name="Nikitina E."/>
        </authorList>
    </citation>
    <scope>NUCLEOTIDE SEQUENCE [LARGE SCALE GENOMIC DNA]</scope>
    <source>
        <strain evidence="2 3">18</strain>
    </source>
</reference>
<dbReference type="InterPro" id="IPR001173">
    <property type="entry name" value="Glyco_trans_2-like"/>
</dbReference>
<evidence type="ECO:0000313" key="2">
    <source>
        <dbReference type="EMBL" id="THV33661.1"/>
    </source>
</evidence>
<dbReference type="InterPro" id="IPR029044">
    <property type="entry name" value="Nucleotide-diphossugar_trans"/>
</dbReference>
<name>A0A4S8PTK2_9ACTN</name>
<accession>A0A4S8PTK2</accession>
<dbReference type="PANTHER" id="PTHR36529:SF1">
    <property type="entry name" value="GLYCOSYLTRANSFERASE"/>
    <property type="match status" value="1"/>
</dbReference>
<keyword evidence="3" id="KW-1185">Reference proteome</keyword>
<dbReference type="InterPro" id="IPR018641">
    <property type="entry name" value="Trfase_1_rSAM/seldom-assoc"/>
</dbReference>
<dbReference type="CDD" id="cd04179">
    <property type="entry name" value="DPM_DPG-synthase_like"/>
    <property type="match status" value="1"/>
</dbReference>
<evidence type="ECO:0000259" key="1">
    <source>
        <dbReference type="Pfam" id="PF00535"/>
    </source>
</evidence>
<evidence type="ECO:0000313" key="3">
    <source>
        <dbReference type="Proteomes" id="UP000308760"/>
    </source>
</evidence>
<dbReference type="EMBL" id="STGY01000083">
    <property type="protein sequence ID" value="THV33661.1"/>
    <property type="molecule type" value="Genomic_DNA"/>
</dbReference>
<gene>
    <name evidence="2" type="ORF">FAB82_26370</name>
</gene>
<dbReference type="SUPFAM" id="SSF53448">
    <property type="entry name" value="Nucleotide-diphospho-sugar transferases"/>
    <property type="match status" value="2"/>
</dbReference>
<dbReference type="Proteomes" id="UP000308760">
    <property type="component" value="Unassembled WGS sequence"/>
</dbReference>
<dbReference type="OrthoDB" id="9797819at2"/>
<reference evidence="3" key="1">
    <citation type="submission" date="2019-04" db="EMBL/GenBank/DDBJ databases">
        <title>Nocardioides xinjiangensis sp. nov.</title>
        <authorList>
            <person name="Liu S."/>
        </authorList>
    </citation>
    <scope>NUCLEOTIDE SEQUENCE [LARGE SCALE GENOMIC DNA]</scope>
    <source>
        <strain evidence="3">18</strain>
    </source>
</reference>
<dbReference type="Pfam" id="PF00535">
    <property type="entry name" value="Glycos_transf_2"/>
    <property type="match status" value="1"/>
</dbReference>
<organism evidence="2 3">
    <name type="scientific">Glycomyces buryatensis</name>
    <dbReference type="NCBI Taxonomy" id="2570927"/>
    <lineage>
        <taxon>Bacteria</taxon>
        <taxon>Bacillati</taxon>
        <taxon>Actinomycetota</taxon>
        <taxon>Actinomycetes</taxon>
        <taxon>Glycomycetales</taxon>
        <taxon>Glycomycetaceae</taxon>
        <taxon>Glycomyces</taxon>
    </lineage>
</organism>
<sequence length="433" mass="45692">MQRTHLLVLAKSPVPGRVKTRLSPPLTAAEAAEVAEAALADTLEAVAGCGADRKIIALDGEPGPWLPAGFEIVAQVPGSFNERLAAAWAFADGPGIQIGMDTPQVTAGLLDECLAVIESGNEAALGLAEDGGWWALGLARPHPEAFDGVPMSRDDTGVHQWIQLDALGLTVAELPKLRDLDDAEDARAIAAAAPRTRTARKVWSLLEAPTAKVDVILPVLNERDAIPWVLDRMPKGCNPIVVDNGSDDGSAEVAAEHGAQVVSESRRGFGAACFAGLEAATAPVVAFMDCDASLDPGDLEAICGPVLDGEADLVLGARKAEAGALPLHGRVANRYLARRVRRLCGAQVTDIGPMRAARREALLDLGISDRRSGWPLEMVLRAGLAGWRIAELQVPYTARIGKSKVTGTVRGTLRAVKDMRAQLAKAREAAHHR</sequence>
<comment type="caution">
    <text evidence="2">The sequence shown here is derived from an EMBL/GenBank/DDBJ whole genome shotgun (WGS) entry which is preliminary data.</text>
</comment>
<dbReference type="Gene3D" id="3.90.550.10">
    <property type="entry name" value="Spore Coat Polysaccharide Biosynthesis Protein SpsA, Chain A"/>
    <property type="match status" value="2"/>
</dbReference>